<dbReference type="InterPro" id="IPR013325">
    <property type="entry name" value="RNA_pol_sigma_r2"/>
</dbReference>
<dbReference type="InterPro" id="IPR014284">
    <property type="entry name" value="RNA_pol_sigma-70_dom"/>
</dbReference>
<dbReference type="InterPro" id="IPR032710">
    <property type="entry name" value="NTF2-like_dom_sf"/>
</dbReference>
<dbReference type="OrthoDB" id="3211555at2"/>
<dbReference type="PANTHER" id="PTHR30173">
    <property type="entry name" value="SIGMA 19 FACTOR"/>
    <property type="match status" value="1"/>
</dbReference>
<dbReference type="KEGG" id="kbs:EPA93_36465"/>
<dbReference type="Pfam" id="PF04542">
    <property type="entry name" value="Sigma70_r2"/>
    <property type="match status" value="1"/>
</dbReference>
<dbReference type="SUPFAM" id="SSF54427">
    <property type="entry name" value="NTF2-like"/>
    <property type="match status" value="1"/>
</dbReference>
<dbReference type="Proteomes" id="UP000290365">
    <property type="component" value="Chromosome"/>
</dbReference>
<dbReference type="GO" id="GO:0016987">
    <property type="term" value="F:sigma factor activity"/>
    <property type="evidence" value="ECO:0007669"/>
    <property type="project" value="InterPro"/>
</dbReference>
<evidence type="ECO:0000256" key="1">
    <source>
        <dbReference type="ARBA" id="ARBA00011344"/>
    </source>
</evidence>
<dbReference type="GO" id="GO:0003677">
    <property type="term" value="F:DNA binding"/>
    <property type="evidence" value="ECO:0007669"/>
    <property type="project" value="InterPro"/>
</dbReference>
<dbReference type="NCBIfam" id="TIGR02937">
    <property type="entry name" value="sigma70-ECF"/>
    <property type="match status" value="1"/>
</dbReference>
<dbReference type="Gene3D" id="1.10.1740.10">
    <property type="match status" value="1"/>
</dbReference>
<dbReference type="InterPro" id="IPR013324">
    <property type="entry name" value="RNA_pol_sigma_r3/r4-like"/>
</dbReference>
<comment type="subunit">
    <text evidence="1">Interacts transiently with the RNA polymerase catalytic core formed by RpoA, RpoB, RpoC and RpoZ (2 alpha, 1 beta, 1 beta' and 1 omega subunit) to form the RNA polymerase holoenzyme that can initiate transcription.</text>
</comment>
<reference evidence="4 5" key="1">
    <citation type="submission" date="2019-01" db="EMBL/GenBank/DDBJ databases">
        <title>Ktedonosporobacter rubrisoli SCAWS-G2.</title>
        <authorList>
            <person name="Huang Y."/>
            <person name="Yan B."/>
        </authorList>
    </citation>
    <scope>NUCLEOTIDE SEQUENCE [LARGE SCALE GENOMIC DNA]</scope>
    <source>
        <strain evidence="4 5">SCAWS-G2</strain>
    </source>
</reference>
<dbReference type="EMBL" id="CP035758">
    <property type="protein sequence ID" value="QBD81176.1"/>
    <property type="molecule type" value="Genomic_DNA"/>
</dbReference>
<organism evidence="4 5">
    <name type="scientific">Ktedonosporobacter rubrisoli</name>
    <dbReference type="NCBI Taxonomy" id="2509675"/>
    <lineage>
        <taxon>Bacteria</taxon>
        <taxon>Bacillati</taxon>
        <taxon>Chloroflexota</taxon>
        <taxon>Ktedonobacteria</taxon>
        <taxon>Ktedonobacterales</taxon>
        <taxon>Ktedonosporobacteraceae</taxon>
        <taxon>Ktedonosporobacter</taxon>
    </lineage>
</organism>
<dbReference type="InterPro" id="IPR052704">
    <property type="entry name" value="ECF_Sigma-70_Domain"/>
</dbReference>
<dbReference type="PANTHER" id="PTHR30173:SF36">
    <property type="entry name" value="ECF RNA POLYMERASE SIGMA FACTOR SIGJ"/>
    <property type="match status" value="1"/>
</dbReference>
<dbReference type="InterPro" id="IPR013249">
    <property type="entry name" value="RNA_pol_sigma70_r4_t2"/>
</dbReference>
<evidence type="ECO:0000259" key="3">
    <source>
        <dbReference type="Pfam" id="PF08281"/>
    </source>
</evidence>
<evidence type="ECO:0000313" key="4">
    <source>
        <dbReference type="EMBL" id="QBD81176.1"/>
    </source>
</evidence>
<dbReference type="GO" id="GO:0006352">
    <property type="term" value="P:DNA-templated transcription initiation"/>
    <property type="evidence" value="ECO:0007669"/>
    <property type="project" value="InterPro"/>
</dbReference>
<dbReference type="InterPro" id="IPR036388">
    <property type="entry name" value="WH-like_DNA-bd_sf"/>
</dbReference>
<feature type="domain" description="RNA polymerase sigma-70 region 2" evidence="2">
    <location>
        <begin position="6"/>
        <end position="75"/>
    </location>
</feature>
<dbReference type="Gene3D" id="1.10.10.10">
    <property type="entry name" value="Winged helix-like DNA-binding domain superfamily/Winged helix DNA-binding domain"/>
    <property type="match status" value="1"/>
</dbReference>
<protein>
    <submittedName>
        <fullName evidence="4">Sigma-70 family RNA polymerase sigma factor</fullName>
    </submittedName>
</protein>
<keyword evidence="5" id="KW-1185">Reference proteome</keyword>
<dbReference type="InterPro" id="IPR007627">
    <property type="entry name" value="RNA_pol_sigma70_r2"/>
</dbReference>
<dbReference type="Gene3D" id="3.10.450.50">
    <property type="match status" value="1"/>
</dbReference>
<feature type="domain" description="RNA polymerase sigma factor 70 region 4 type 2" evidence="3">
    <location>
        <begin position="108"/>
        <end position="155"/>
    </location>
</feature>
<dbReference type="NCBIfam" id="NF007214">
    <property type="entry name" value="PRK09636.1"/>
    <property type="match status" value="1"/>
</dbReference>
<dbReference type="RefSeq" id="WP_129892237.1">
    <property type="nucleotide sequence ID" value="NZ_CP035758.1"/>
</dbReference>
<dbReference type="AlphaFoldDB" id="A0A4P6K168"/>
<evidence type="ECO:0000259" key="2">
    <source>
        <dbReference type="Pfam" id="PF04542"/>
    </source>
</evidence>
<gene>
    <name evidence="4" type="ORF">EPA93_36465</name>
</gene>
<sequence length="295" mass="34040">MKQEEIVQTYRPLLFSIAYNMLGSVMDAEDCVQETFLRWYSASSDQEAELIHNPKGYLCTVITRLCIDELRQARRQRESYIGVWLPEPMVTDDMSIRMVQNEVLSITLLHLLETLTPLQRAVFLLRQVFDYDYAEIAHMVQKSTVHCRQLMWQARHALRVNSQHDSLEVKQHSLIVNQFLDAYKRGDMEGLLSLFAHDVALYTDGGGKAKAARKPLYGAFKAARFLVAVRPTAPEPLVYRLAHINGRPGIIHYRKEALYSVWAFDIAEQKIREVNVVANPEKLRHIPPPYQVTNM</sequence>
<name>A0A4P6K168_KTERU</name>
<dbReference type="SUPFAM" id="SSF88946">
    <property type="entry name" value="Sigma2 domain of RNA polymerase sigma factors"/>
    <property type="match status" value="1"/>
</dbReference>
<accession>A0A4P6K168</accession>
<dbReference type="SUPFAM" id="SSF88659">
    <property type="entry name" value="Sigma3 and sigma4 domains of RNA polymerase sigma factors"/>
    <property type="match status" value="1"/>
</dbReference>
<dbReference type="Pfam" id="PF08281">
    <property type="entry name" value="Sigma70_r4_2"/>
    <property type="match status" value="1"/>
</dbReference>
<proteinExistence type="predicted"/>
<evidence type="ECO:0000313" key="5">
    <source>
        <dbReference type="Proteomes" id="UP000290365"/>
    </source>
</evidence>